<dbReference type="Proteomes" id="UP000250043">
    <property type="component" value="Unassembled WGS sequence"/>
</dbReference>
<name>A0A8E2DS67_9APHY</name>
<keyword evidence="2" id="KW-1185">Reference proteome</keyword>
<organism evidence="1 2">
    <name type="scientific">Obba rivulosa</name>
    <dbReference type="NCBI Taxonomy" id="1052685"/>
    <lineage>
        <taxon>Eukaryota</taxon>
        <taxon>Fungi</taxon>
        <taxon>Dikarya</taxon>
        <taxon>Basidiomycota</taxon>
        <taxon>Agaricomycotina</taxon>
        <taxon>Agaricomycetes</taxon>
        <taxon>Polyporales</taxon>
        <taxon>Gelatoporiaceae</taxon>
        <taxon>Obba</taxon>
    </lineage>
</organism>
<reference evidence="1 2" key="1">
    <citation type="submission" date="2016-07" db="EMBL/GenBank/DDBJ databases">
        <title>Draft genome of the white-rot fungus Obba rivulosa 3A-2.</title>
        <authorList>
            <consortium name="DOE Joint Genome Institute"/>
            <person name="Miettinen O."/>
            <person name="Riley R."/>
            <person name="Acob R."/>
            <person name="Barry K."/>
            <person name="Cullen D."/>
            <person name="De Vries R."/>
            <person name="Hainaut M."/>
            <person name="Hatakka A."/>
            <person name="Henrissat B."/>
            <person name="Hilden K."/>
            <person name="Kuo R."/>
            <person name="Labutti K."/>
            <person name="Lipzen A."/>
            <person name="Makela M.R."/>
            <person name="Sandor L."/>
            <person name="Spatafora J.W."/>
            <person name="Grigoriev I.V."/>
            <person name="Hibbett D.S."/>
        </authorList>
    </citation>
    <scope>NUCLEOTIDE SEQUENCE [LARGE SCALE GENOMIC DNA]</scope>
    <source>
        <strain evidence="1 2">3A-2</strain>
    </source>
</reference>
<accession>A0A8E2DS67</accession>
<evidence type="ECO:0000313" key="1">
    <source>
        <dbReference type="EMBL" id="OCH94825.1"/>
    </source>
</evidence>
<dbReference type="EMBL" id="KV722340">
    <property type="protein sequence ID" value="OCH94825.1"/>
    <property type="molecule type" value="Genomic_DNA"/>
</dbReference>
<protein>
    <submittedName>
        <fullName evidence="1">Uncharacterized protein</fullName>
    </submittedName>
</protein>
<sequence>MAKYMALPFGPAINDVRGVSSGRHSTSTDASGTAGDLLSLPTTRSATAKTIVVVSSSSHNNDVQPPKIIYMTASGSRRCTSQHYGATTMPLTAAGKGPTLHHAPRGSHHGTCRTPLLDSCTITIGGSWHCKITRCFSTGDPRFAAGCAACSLSVSAS</sequence>
<proteinExistence type="predicted"/>
<evidence type="ECO:0000313" key="2">
    <source>
        <dbReference type="Proteomes" id="UP000250043"/>
    </source>
</evidence>
<gene>
    <name evidence="1" type="ORF">OBBRIDRAFT_49110</name>
</gene>
<dbReference type="AlphaFoldDB" id="A0A8E2DS67"/>